<dbReference type="AlphaFoldDB" id="D2B018"/>
<dbReference type="OrthoDB" id="9799416at2"/>
<proteinExistence type="predicted"/>
<dbReference type="KEGG" id="sro:Sros_4369"/>
<reference evidence="1 2" key="1">
    <citation type="journal article" date="2010" name="Stand. Genomic Sci.">
        <title>Complete genome sequence of Streptosporangium roseum type strain (NI 9100).</title>
        <authorList>
            <person name="Nolan M."/>
            <person name="Sikorski J."/>
            <person name="Jando M."/>
            <person name="Lucas S."/>
            <person name="Lapidus A."/>
            <person name="Glavina Del Rio T."/>
            <person name="Chen F."/>
            <person name="Tice H."/>
            <person name="Pitluck S."/>
            <person name="Cheng J.F."/>
            <person name="Chertkov O."/>
            <person name="Sims D."/>
            <person name="Meincke L."/>
            <person name="Brettin T."/>
            <person name="Han C."/>
            <person name="Detter J.C."/>
            <person name="Bruce D."/>
            <person name="Goodwin L."/>
            <person name="Land M."/>
            <person name="Hauser L."/>
            <person name="Chang Y.J."/>
            <person name="Jeffries C.D."/>
            <person name="Ivanova N."/>
            <person name="Mavromatis K."/>
            <person name="Mikhailova N."/>
            <person name="Chen A."/>
            <person name="Palaniappan K."/>
            <person name="Chain P."/>
            <person name="Rohde M."/>
            <person name="Goker M."/>
            <person name="Bristow J."/>
            <person name="Eisen J.A."/>
            <person name="Markowitz V."/>
            <person name="Hugenholtz P."/>
            <person name="Kyrpides N.C."/>
            <person name="Klenk H.P."/>
        </authorList>
    </citation>
    <scope>NUCLEOTIDE SEQUENCE [LARGE SCALE GENOMIC DNA]</scope>
    <source>
        <strain evidence="2">ATCC 12428 / DSM 43021 / JCM 3005 / NI 9100</strain>
    </source>
</reference>
<accession>D2B018</accession>
<dbReference type="Pfam" id="PF12487">
    <property type="entry name" value="DUF3703"/>
    <property type="match status" value="1"/>
</dbReference>
<dbReference type="EMBL" id="CP001814">
    <property type="protein sequence ID" value="ACZ87252.1"/>
    <property type="molecule type" value="Genomic_DNA"/>
</dbReference>
<protein>
    <submittedName>
        <fullName evidence="1">Uncharacterized protein</fullName>
    </submittedName>
</protein>
<organism evidence="1 2">
    <name type="scientific">Streptosporangium roseum (strain ATCC 12428 / DSM 43021 / JCM 3005 / KCTC 9067 / NCIMB 10171 / NRRL 2505 / NI 9100)</name>
    <dbReference type="NCBI Taxonomy" id="479432"/>
    <lineage>
        <taxon>Bacteria</taxon>
        <taxon>Bacillati</taxon>
        <taxon>Actinomycetota</taxon>
        <taxon>Actinomycetes</taxon>
        <taxon>Streptosporangiales</taxon>
        <taxon>Streptosporangiaceae</taxon>
        <taxon>Streptosporangium</taxon>
    </lineage>
</organism>
<name>D2B018_STRRD</name>
<sequence>MVVAQGRFRTIVVAPGSALGRFPEGTGLALVGLTQPMPLPEDLAALLQATG</sequence>
<dbReference type="STRING" id="479432.Sros_4369"/>
<evidence type="ECO:0000313" key="2">
    <source>
        <dbReference type="Proteomes" id="UP000002029"/>
    </source>
</evidence>
<dbReference type="InterPro" id="IPR022172">
    <property type="entry name" value="DUF3703"/>
</dbReference>
<dbReference type="HOGENOM" id="CLU_3104499_0_0_11"/>
<evidence type="ECO:0000313" key="1">
    <source>
        <dbReference type="EMBL" id="ACZ87252.1"/>
    </source>
</evidence>
<gene>
    <name evidence="1" type="ordered locus">Sros_4369</name>
</gene>
<dbReference type="Proteomes" id="UP000002029">
    <property type="component" value="Chromosome"/>
</dbReference>
<keyword evidence="2" id="KW-1185">Reference proteome</keyword>